<feature type="region of interest" description="Disordered" evidence="1">
    <location>
        <begin position="35"/>
        <end position="54"/>
    </location>
</feature>
<proteinExistence type="predicted"/>
<organism evidence="2 3">
    <name type="scientific">Miscanthus lutarioriparius</name>
    <dbReference type="NCBI Taxonomy" id="422564"/>
    <lineage>
        <taxon>Eukaryota</taxon>
        <taxon>Viridiplantae</taxon>
        <taxon>Streptophyta</taxon>
        <taxon>Embryophyta</taxon>
        <taxon>Tracheophyta</taxon>
        <taxon>Spermatophyta</taxon>
        <taxon>Magnoliopsida</taxon>
        <taxon>Liliopsida</taxon>
        <taxon>Poales</taxon>
        <taxon>Poaceae</taxon>
        <taxon>PACMAD clade</taxon>
        <taxon>Panicoideae</taxon>
        <taxon>Andropogonodae</taxon>
        <taxon>Andropogoneae</taxon>
        <taxon>Saccharinae</taxon>
        <taxon>Miscanthus</taxon>
    </lineage>
</organism>
<comment type="caution">
    <text evidence="2">The sequence shown here is derived from an EMBL/GenBank/DDBJ whole genome shotgun (WGS) entry which is preliminary data.</text>
</comment>
<evidence type="ECO:0000313" key="3">
    <source>
        <dbReference type="Proteomes" id="UP000604825"/>
    </source>
</evidence>
<evidence type="ECO:0000256" key="1">
    <source>
        <dbReference type="SAM" id="MobiDB-lite"/>
    </source>
</evidence>
<keyword evidence="3" id="KW-1185">Reference proteome</keyword>
<dbReference type="EMBL" id="CAJGYO010000008">
    <property type="protein sequence ID" value="CAD6249762.1"/>
    <property type="molecule type" value="Genomic_DNA"/>
</dbReference>
<reference evidence="2" key="1">
    <citation type="submission" date="2020-10" db="EMBL/GenBank/DDBJ databases">
        <authorList>
            <person name="Han B."/>
            <person name="Lu T."/>
            <person name="Zhao Q."/>
            <person name="Huang X."/>
            <person name="Zhao Y."/>
        </authorList>
    </citation>
    <scope>NUCLEOTIDE SEQUENCE</scope>
</reference>
<sequence length="190" mass="21345">MPIYFMRSSYFHYVQLNHDAEVIMNLRRSQLEDADLQTKSMSSDKGTASESTTPNFAMESMEGNISVCSSPEELLEQALQYLGTGCRDQALPLIRTAVERNPDLSTALIGMGQTMFSNRLFPEAAVCFEHAIPKIQEDDPLLVLAYFGAGLSNERQGDNENEMAIKLLQRIAELKEPEKPINRMLILARI</sequence>
<evidence type="ECO:0000313" key="2">
    <source>
        <dbReference type="EMBL" id="CAD6249762.1"/>
    </source>
</evidence>
<dbReference type="Gene3D" id="1.25.40.10">
    <property type="entry name" value="Tetratricopeptide repeat domain"/>
    <property type="match status" value="1"/>
</dbReference>
<dbReference type="AlphaFoldDB" id="A0A811PPR4"/>
<dbReference type="SUPFAM" id="SSF48452">
    <property type="entry name" value="TPR-like"/>
    <property type="match status" value="1"/>
</dbReference>
<dbReference type="Proteomes" id="UP000604825">
    <property type="component" value="Unassembled WGS sequence"/>
</dbReference>
<dbReference type="OrthoDB" id="2148490at2759"/>
<dbReference type="InterPro" id="IPR011990">
    <property type="entry name" value="TPR-like_helical_dom_sf"/>
</dbReference>
<name>A0A811PPR4_9POAL</name>
<protein>
    <recommendedName>
        <fullName evidence="4">Tetratricopeptide repeat protein</fullName>
    </recommendedName>
</protein>
<gene>
    <name evidence="2" type="ORF">NCGR_LOCUS33568</name>
</gene>
<accession>A0A811PPR4</accession>
<evidence type="ECO:0008006" key="4">
    <source>
        <dbReference type="Google" id="ProtNLM"/>
    </source>
</evidence>
<feature type="compositionally biased region" description="Polar residues" evidence="1">
    <location>
        <begin position="37"/>
        <end position="54"/>
    </location>
</feature>